<sequence length="93" mass="10932">YPACWKDVSFWIPEDKSVHPNDIAEIVRGLSTEDLVEKVELIDEFENKKTGQTSNCFRLTYRSMDRSLTNEEIDKLQFQFRDELVEAFGVTLR</sequence>
<protein>
    <recommendedName>
        <fullName evidence="1">FDX-ACB domain-containing protein</fullName>
    </recommendedName>
</protein>
<feature type="non-terminal residue" evidence="2">
    <location>
        <position position="1"/>
    </location>
</feature>
<gene>
    <name evidence="2" type="ORF">TeGR_g1264</name>
</gene>
<dbReference type="PROSITE" id="PS51447">
    <property type="entry name" value="FDX_ACB"/>
    <property type="match status" value="1"/>
</dbReference>
<organism evidence="2 3">
    <name type="scientific">Tetraparma gracilis</name>
    <dbReference type="NCBI Taxonomy" id="2962635"/>
    <lineage>
        <taxon>Eukaryota</taxon>
        <taxon>Sar</taxon>
        <taxon>Stramenopiles</taxon>
        <taxon>Ochrophyta</taxon>
        <taxon>Bolidophyceae</taxon>
        <taxon>Parmales</taxon>
        <taxon>Triparmaceae</taxon>
        <taxon>Tetraparma</taxon>
    </lineage>
</organism>
<dbReference type="Pfam" id="PF03147">
    <property type="entry name" value="FDX-ACB"/>
    <property type="match status" value="1"/>
</dbReference>
<dbReference type="InterPro" id="IPR005121">
    <property type="entry name" value="Fdx_antiC-bd"/>
</dbReference>
<reference evidence="2 3" key="1">
    <citation type="journal article" date="2023" name="Commun. Biol.">
        <title>Genome analysis of Parmales, the sister group of diatoms, reveals the evolutionary specialization of diatoms from phago-mixotrophs to photoautotrophs.</title>
        <authorList>
            <person name="Ban H."/>
            <person name="Sato S."/>
            <person name="Yoshikawa S."/>
            <person name="Yamada K."/>
            <person name="Nakamura Y."/>
            <person name="Ichinomiya M."/>
            <person name="Sato N."/>
            <person name="Blanc-Mathieu R."/>
            <person name="Endo H."/>
            <person name="Kuwata A."/>
            <person name="Ogata H."/>
        </authorList>
    </citation>
    <scope>NUCLEOTIDE SEQUENCE [LARGE SCALE GENOMIC DNA]</scope>
</reference>
<proteinExistence type="predicted"/>
<dbReference type="SUPFAM" id="SSF54991">
    <property type="entry name" value="Anticodon-binding domain of PheRS"/>
    <property type="match status" value="1"/>
</dbReference>
<evidence type="ECO:0000313" key="3">
    <source>
        <dbReference type="Proteomes" id="UP001165060"/>
    </source>
</evidence>
<feature type="domain" description="FDX-ACB" evidence="1">
    <location>
        <begin position="1"/>
        <end position="93"/>
    </location>
</feature>
<evidence type="ECO:0000259" key="1">
    <source>
        <dbReference type="PROSITE" id="PS51447"/>
    </source>
</evidence>
<comment type="caution">
    <text evidence="2">The sequence shown here is derived from an EMBL/GenBank/DDBJ whole genome shotgun (WGS) entry which is preliminary data.</text>
</comment>
<dbReference type="EMBL" id="BRYB01003797">
    <property type="protein sequence ID" value="GMI20795.1"/>
    <property type="molecule type" value="Genomic_DNA"/>
</dbReference>
<keyword evidence="3" id="KW-1185">Reference proteome</keyword>
<dbReference type="Proteomes" id="UP001165060">
    <property type="component" value="Unassembled WGS sequence"/>
</dbReference>
<dbReference type="Gene3D" id="3.30.70.380">
    <property type="entry name" value="Ferrodoxin-fold anticodon-binding domain"/>
    <property type="match status" value="1"/>
</dbReference>
<name>A0ABQ6M6X7_9STRA</name>
<accession>A0ABQ6M6X7</accession>
<dbReference type="InterPro" id="IPR036690">
    <property type="entry name" value="Fdx_antiC-bd_sf"/>
</dbReference>
<dbReference type="SMART" id="SM00896">
    <property type="entry name" value="FDX-ACB"/>
    <property type="match status" value="1"/>
</dbReference>
<evidence type="ECO:0000313" key="2">
    <source>
        <dbReference type="EMBL" id="GMI20795.1"/>
    </source>
</evidence>